<accession>A0A6N9ZF88</accession>
<comment type="caution">
    <text evidence="1">The sequence shown here is derived from an EMBL/GenBank/DDBJ whole genome shotgun (WGS) entry which is preliminary data.</text>
</comment>
<dbReference type="Proteomes" id="UP000468864">
    <property type="component" value="Unassembled WGS sequence"/>
</dbReference>
<reference evidence="1 2" key="1">
    <citation type="submission" date="2019-12" db="EMBL/GenBank/DDBJ databases">
        <title>Rhizobium genotypes associated with high levels of biological nitrogen fixation by grain legumes in a temperate-maritime cropping system.</title>
        <authorList>
            <person name="Maluk M."/>
            <person name="Francesc Ferrando Molina F."/>
            <person name="Lopez Del Egido L."/>
            <person name="Lafos M."/>
            <person name="Langarica-Fuentes A."/>
            <person name="Gebre Yohannes G."/>
            <person name="Young M.W."/>
            <person name="Martin P."/>
            <person name="Gantlett R."/>
            <person name="Kenicer G."/>
            <person name="Hawes C."/>
            <person name="Begg G.S."/>
            <person name="Quilliam R.S."/>
            <person name="Squire G.R."/>
            <person name="Poole P.S."/>
            <person name="Young P.W."/>
            <person name="Iannetta P.M."/>
            <person name="James E.K."/>
        </authorList>
    </citation>
    <scope>NUCLEOTIDE SEQUENCE [LARGE SCALE GENOMIC DNA]</scope>
    <source>
        <strain evidence="1 2">JHI2449</strain>
    </source>
</reference>
<dbReference type="RefSeq" id="WP_163878440.1">
    <property type="nucleotide sequence ID" value="NZ_WUEP01000009.1"/>
</dbReference>
<dbReference type="AlphaFoldDB" id="A0A6N9ZF88"/>
<evidence type="ECO:0000313" key="2">
    <source>
        <dbReference type="Proteomes" id="UP000468864"/>
    </source>
</evidence>
<sequence>MLADPLSRKRRHFPKMEGRRFVCLRYHFLKTINPGKKNAQPEGARFFEIRQAK</sequence>
<gene>
    <name evidence="1" type="ORF">GR206_13830</name>
</gene>
<dbReference type="EMBL" id="WUEP01000009">
    <property type="protein sequence ID" value="NEH92103.1"/>
    <property type="molecule type" value="Genomic_DNA"/>
</dbReference>
<proteinExistence type="predicted"/>
<protein>
    <submittedName>
        <fullName evidence="1">Uncharacterized protein</fullName>
    </submittedName>
</protein>
<evidence type="ECO:0000313" key="1">
    <source>
        <dbReference type="EMBL" id="NEH92103.1"/>
    </source>
</evidence>
<name>A0A6N9ZF88_9HYPH</name>
<organism evidence="1 2">
    <name type="scientific">Rhizobium laguerreae</name>
    <dbReference type="NCBI Taxonomy" id="1076926"/>
    <lineage>
        <taxon>Bacteria</taxon>
        <taxon>Pseudomonadati</taxon>
        <taxon>Pseudomonadota</taxon>
        <taxon>Alphaproteobacteria</taxon>
        <taxon>Hyphomicrobiales</taxon>
        <taxon>Rhizobiaceae</taxon>
        <taxon>Rhizobium/Agrobacterium group</taxon>
        <taxon>Rhizobium</taxon>
    </lineage>
</organism>